<reference evidence="3 4" key="1">
    <citation type="journal article" date="2024" name="G3 (Bethesda)">
        <title>Genome assembly of Hibiscus sabdariffa L. provides insights into metabolisms of medicinal natural products.</title>
        <authorList>
            <person name="Kim T."/>
        </authorList>
    </citation>
    <scope>NUCLEOTIDE SEQUENCE [LARGE SCALE GENOMIC DNA]</scope>
    <source>
        <strain evidence="3">TK-2024</strain>
        <tissue evidence="3">Old leaves</tissue>
    </source>
</reference>
<protein>
    <submittedName>
        <fullName evidence="3">Uncharacterized protein</fullName>
    </submittedName>
</protein>
<dbReference type="InterPro" id="IPR045164">
    <property type="entry name" value="RBM41/RNPC3"/>
</dbReference>
<dbReference type="PANTHER" id="PTHR16105:SF0">
    <property type="entry name" value="RNA-BINDING REGION-CONTAINING PROTEIN 3"/>
    <property type="match status" value="1"/>
</dbReference>
<feature type="region of interest" description="Disordered" evidence="2">
    <location>
        <begin position="105"/>
        <end position="126"/>
    </location>
</feature>
<evidence type="ECO:0000313" key="3">
    <source>
        <dbReference type="EMBL" id="KAK8502057.1"/>
    </source>
</evidence>
<comment type="caution">
    <text evidence="3">The sequence shown here is derived from an EMBL/GenBank/DDBJ whole genome shotgun (WGS) entry which is preliminary data.</text>
</comment>
<accession>A0ABR2B743</accession>
<feature type="compositionally biased region" description="Polar residues" evidence="2">
    <location>
        <begin position="105"/>
        <end position="118"/>
    </location>
</feature>
<keyword evidence="4" id="KW-1185">Reference proteome</keyword>
<evidence type="ECO:0000256" key="2">
    <source>
        <dbReference type="SAM" id="MobiDB-lite"/>
    </source>
</evidence>
<dbReference type="EMBL" id="JBBPBM010000177">
    <property type="protein sequence ID" value="KAK8502057.1"/>
    <property type="molecule type" value="Genomic_DNA"/>
</dbReference>
<evidence type="ECO:0000313" key="4">
    <source>
        <dbReference type="Proteomes" id="UP001472677"/>
    </source>
</evidence>
<evidence type="ECO:0000256" key="1">
    <source>
        <dbReference type="ARBA" id="ARBA00022884"/>
    </source>
</evidence>
<keyword evidence="1" id="KW-0694">RNA-binding</keyword>
<organism evidence="3 4">
    <name type="scientific">Hibiscus sabdariffa</name>
    <name type="common">roselle</name>
    <dbReference type="NCBI Taxonomy" id="183260"/>
    <lineage>
        <taxon>Eukaryota</taxon>
        <taxon>Viridiplantae</taxon>
        <taxon>Streptophyta</taxon>
        <taxon>Embryophyta</taxon>
        <taxon>Tracheophyta</taxon>
        <taxon>Spermatophyta</taxon>
        <taxon>Magnoliopsida</taxon>
        <taxon>eudicotyledons</taxon>
        <taxon>Gunneridae</taxon>
        <taxon>Pentapetalae</taxon>
        <taxon>rosids</taxon>
        <taxon>malvids</taxon>
        <taxon>Malvales</taxon>
        <taxon>Malvaceae</taxon>
        <taxon>Malvoideae</taxon>
        <taxon>Hibiscus</taxon>
    </lineage>
</organism>
<gene>
    <name evidence="3" type="ORF">V6N12_003406</name>
</gene>
<proteinExistence type="predicted"/>
<dbReference type="PANTHER" id="PTHR16105">
    <property type="entry name" value="RNA-BINDING REGION-CONTAINING PROTEIN 3"/>
    <property type="match status" value="1"/>
</dbReference>
<sequence length="215" mass="23911">MSCCDVLMAAIPSSQHFSSPQMQQFGFQGVEGAMLNPLEGDSVATILIRHLPEAIPPETLMRLFSLCIILVLLVERAGKPTEHNKPQQNGVQLGKDFSQSASLLKDANSTTDPNQGSRLGSLPASEPIAPRLGVDYPFPPHLEYAYPPPDGNIFTNIINALIAVPRFYTQVLHLMNKMNIPAPFIWLCPHRLCHLQYLHHSHHPHLLLLYPQSLM</sequence>
<name>A0ABR2B743_9ROSI</name>
<dbReference type="Proteomes" id="UP001472677">
    <property type="component" value="Unassembled WGS sequence"/>
</dbReference>